<reference evidence="1" key="1">
    <citation type="submission" date="2019-08" db="EMBL/GenBank/DDBJ databases">
        <authorList>
            <person name="Kucharzyk K."/>
            <person name="Murdoch R.W."/>
            <person name="Higgins S."/>
            <person name="Loffler F."/>
        </authorList>
    </citation>
    <scope>NUCLEOTIDE SEQUENCE</scope>
</reference>
<proteinExistence type="predicted"/>
<comment type="caution">
    <text evidence="1">The sequence shown here is derived from an EMBL/GenBank/DDBJ whole genome shotgun (WGS) entry which is preliminary data.</text>
</comment>
<gene>
    <name evidence="1" type="ORF">SDC9_137389</name>
</gene>
<protein>
    <submittedName>
        <fullName evidence="1">Uncharacterized protein</fullName>
    </submittedName>
</protein>
<organism evidence="1">
    <name type="scientific">bioreactor metagenome</name>
    <dbReference type="NCBI Taxonomy" id="1076179"/>
    <lineage>
        <taxon>unclassified sequences</taxon>
        <taxon>metagenomes</taxon>
        <taxon>ecological metagenomes</taxon>
    </lineage>
</organism>
<accession>A0A645DMF6</accession>
<evidence type="ECO:0000313" key="1">
    <source>
        <dbReference type="EMBL" id="MPM90268.1"/>
    </source>
</evidence>
<dbReference type="AlphaFoldDB" id="A0A645DMF6"/>
<dbReference type="EMBL" id="VSSQ01037552">
    <property type="protein sequence ID" value="MPM90268.1"/>
    <property type="molecule type" value="Genomic_DNA"/>
</dbReference>
<name>A0A645DMF6_9ZZZZ</name>
<sequence>MKGDILGQRHRQVKAQGEVGFSLAETVTLLFGLAPALGQQHLRRLDEGGVQGGEAVERVGFPQDGGHALKVHLTLGQQLHKAG</sequence>